<keyword evidence="1" id="KW-0324">Glycolysis</keyword>
<dbReference type="GO" id="GO:0005737">
    <property type="term" value="C:cytoplasm"/>
    <property type="evidence" value="ECO:0007669"/>
    <property type="project" value="TreeGrafter"/>
</dbReference>
<organism evidence="3 4">
    <name type="scientific">Actinocorallia herbida</name>
    <dbReference type="NCBI Taxonomy" id="58109"/>
    <lineage>
        <taxon>Bacteria</taxon>
        <taxon>Bacillati</taxon>
        <taxon>Actinomycetota</taxon>
        <taxon>Actinomycetes</taxon>
        <taxon>Streptosporangiales</taxon>
        <taxon>Thermomonosporaceae</taxon>
        <taxon>Actinocorallia</taxon>
    </lineage>
</organism>
<dbReference type="InterPro" id="IPR001345">
    <property type="entry name" value="PG/BPGM_mutase_AS"/>
</dbReference>
<keyword evidence="4" id="KW-1185">Reference proteome</keyword>
<dbReference type="RefSeq" id="WP_123663800.1">
    <property type="nucleotide sequence ID" value="NZ_RJKE01000001.1"/>
</dbReference>
<dbReference type="PANTHER" id="PTHR48100">
    <property type="entry name" value="BROAD-SPECIFICITY PHOSPHATASE YOR283W-RELATED"/>
    <property type="match status" value="1"/>
</dbReference>
<dbReference type="OrthoDB" id="5449373at2"/>
<keyword evidence="2" id="KW-0413">Isomerase</keyword>
<name>A0A3N1CS59_9ACTN</name>
<dbReference type="Pfam" id="PF00300">
    <property type="entry name" value="His_Phos_1"/>
    <property type="match status" value="1"/>
</dbReference>
<dbReference type="SUPFAM" id="SSF53254">
    <property type="entry name" value="Phosphoglycerate mutase-like"/>
    <property type="match status" value="1"/>
</dbReference>
<evidence type="ECO:0000313" key="3">
    <source>
        <dbReference type="EMBL" id="ROO84149.1"/>
    </source>
</evidence>
<dbReference type="SMART" id="SM00855">
    <property type="entry name" value="PGAM"/>
    <property type="match status" value="1"/>
</dbReference>
<reference evidence="3 4" key="1">
    <citation type="submission" date="2018-11" db="EMBL/GenBank/DDBJ databases">
        <title>Sequencing the genomes of 1000 actinobacteria strains.</title>
        <authorList>
            <person name="Klenk H.-P."/>
        </authorList>
    </citation>
    <scope>NUCLEOTIDE SEQUENCE [LARGE SCALE GENOMIC DNA]</scope>
    <source>
        <strain evidence="3 4">DSM 44254</strain>
    </source>
</reference>
<accession>A0A3N1CS59</accession>
<dbReference type="Gene3D" id="3.40.50.1240">
    <property type="entry name" value="Phosphoglycerate mutase-like"/>
    <property type="match status" value="1"/>
</dbReference>
<gene>
    <name evidence="3" type="ORF">EDD29_1666</name>
</gene>
<dbReference type="GO" id="GO:0016791">
    <property type="term" value="F:phosphatase activity"/>
    <property type="evidence" value="ECO:0007669"/>
    <property type="project" value="TreeGrafter"/>
</dbReference>
<proteinExistence type="predicted"/>
<dbReference type="InterPro" id="IPR013078">
    <property type="entry name" value="His_Pase_superF_clade-1"/>
</dbReference>
<evidence type="ECO:0000256" key="1">
    <source>
        <dbReference type="ARBA" id="ARBA00023152"/>
    </source>
</evidence>
<dbReference type="InterPro" id="IPR029033">
    <property type="entry name" value="His_PPase_superfam"/>
</dbReference>
<dbReference type="AlphaFoldDB" id="A0A3N1CS59"/>
<dbReference type="Proteomes" id="UP000272400">
    <property type="component" value="Unassembled WGS sequence"/>
</dbReference>
<dbReference type="PANTHER" id="PTHR48100:SF1">
    <property type="entry name" value="HISTIDINE PHOSPHATASE FAMILY PROTEIN-RELATED"/>
    <property type="match status" value="1"/>
</dbReference>
<evidence type="ECO:0000313" key="4">
    <source>
        <dbReference type="Proteomes" id="UP000272400"/>
    </source>
</evidence>
<comment type="caution">
    <text evidence="3">The sequence shown here is derived from an EMBL/GenBank/DDBJ whole genome shotgun (WGS) entry which is preliminary data.</text>
</comment>
<sequence>MELTLIRHGQSTGNVAREAAILAGADALGLGERDSDIPLTPLGERQAAAVGGYLAGRPPPTLVLSSPYVRALETARIALATAGFPPDLRIDERLRDRDLGAFAGLTPSGIRLGHPEEHARQAFLGKFYHRPPGGESWTDVALRLRSLLAELPSDGRVLIATHDAVIVLFRYIVEGLTEAEVMEIEKETIGNASVSHWREGTRVLYNDASFLD</sequence>
<dbReference type="EMBL" id="RJKE01000001">
    <property type="protein sequence ID" value="ROO84149.1"/>
    <property type="molecule type" value="Genomic_DNA"/>
</dbReference>
<dbReference type="InterPro" id="IPR050275">
    <property type="entry name" value="PGM_Phosphatase"/>
</dbReference>
<dbReference type="CDD" id="cd07067">
    <property type="entry name" value="HP_PGM_like"/>
    <property type="match status" value="1"/>
</dbReference>
<protein>
    <submittedName>
        <fullName evidence="3">Broad specificity phosphatase PhoE</fullName>
    </submittedName>
</protein>
<dbReference type="PROSITE" id="PS00175">
    <property type="entry name" value="PG_MUTASE"/>
    <property type="match status" value="1"/>
</dbReference>
<evidence type="ECO:0000256" key="2">
    <source>
        <dbReference type="ARBA" id="ARBA00023235"/>
    </source>
</evidence>